<dbReference type="Gene3D" id="3.40.50.1820">
    <property type="entry name" value="alpha/beta hydrolase"/>
    <property type="match status" value="1"/>
</dbReference>
<gene>
    <name evidence="3" type="ORF">LTR09_010713</name>
</gene>
<evidence type="ECO:0000256" key="1">
    <source>
        <dbReference type="SAM" id="SignalP"/>
    </source>
</evidence>
<evidence type="ECO:0000313" key="3">
    <source>
        <dbReference type="EMBL" id="KAK3047888.1"/>
    </source>
</evidence>
<dbReference type="AlphaFoldDB" id="A0AAJ0D745"/>
<name>A0AAJ0D745_9PEZI</name>
<organism evidence="3 4">
    <name type="scientific">Extremus antarcticus</name>
    <dbReference type="NCBI Taxonomy" id="702011"/>
    <lineage>
        <taxon>Eukaryota</taxon>
        <taxon>Fungi</taxon>
        <taxon>Dikarya</taxon>
        <taxon>Ascomycota</taxon>
        <taxon>Pezizomycotina</taxon>
        <taxon>Dothideomycetes</taxon>
        <taxon>Dothideomycetidae</taxon>
        <taxon>Mycosphaerellales</taxon>
        <taxon>Extremaceae</taxon>
        <taxon>Extremus</taxon>
    </lineage>
</organism>
<keyword evidence="1" id="KW-0732">Signal</keyword>
<accession>A0AAJ0D745</accession>
<sequence length="401" mass="42694">MRSPALFAIAALTARAFAASPGNIKHDWGRYPRGSGQLCEGSQGPQRPVFSRYIDVTASAENYIINFPEPANETVVTEFVLEASLQINGTLAKELVTGTQHISGTYAIYSQLCFPKGPTTSSTLQFLIHGGGYAREYWNNAPGYSYVDFAAERGYPTFLYDRLGCGLSDHADPLTVVQSPLEVAIAHELVQQLRNGAISNLVVEKVFGVGHSFGSQQLNGITSAYPKDLDAAELTGLVVGGPASSSAVAFAAFNLNIAAILDPARFGTLPSAYLTSNSEAGIQTFFFRAQNFDPALLTLSVATAQTLTIGEFLTLTAGISPAANFTGPVDFTIGEHDMPVCQGNCLLPTNLAAGTKALLYPAASNGSSYYVAPDTGHEINYHYSATGAYEHIHKFLKKNGL</sequence>
<reference evidence="3" key="1">
    <citation type="submission" date="2023-04" db="EMBL/GenBank/DDBJ databases">
        <title>Black Yeasts Isolated from many extreme environments.</title>
        <authorList>
            <person name="Coleine C."/>
            <person name="Stajich J.E."/>
            <person name="Selbmann L."/>
        </authorList>
    </citation>
    <scope>NUCLEOTIDE SEQUENCE</scope>
    <source>
        <strain evidence="3">CCFEE 5312</strain>
    </source>
</reference>
<dbReference type="SUPFAM" id="SSF53474">
    <property type="entry name" value="alpha/beta-Hydrolases"/>
    <property type="match status" value="1"/>
</dbReference>
<dbReference type="InterPro" id="IPR029058">
    <property type="entry name" value="AB_hydrolase_fold"/>
</dbReference>
<feature type="signal peptide" evidence="1">
    <location>
        <begin position="1"/>
        <end position="18"/>
    </location>
</feature>
<evidence type="ECO:0000313" key="4">
    <source>
        <dbReference type="Proteomes" id="UP001271007"/>
    </source>
</evidence>
<dbReference type="Proteomes" id="UP001271007">
    <property type="component" value="Unassembled WGS sequence"/>
</dbReference>
<keyword evidence="4" id="KW-1185">Reference proteome</keyword>
<protein>
    <recommendedName>
        <fullName evidence="2">AB hydrolase-1 domain-containing protein</fullName>
    </recommendedName>
</protein>
<comment type="caution">
    <text evidence="3">The sequence shown here is derived from an EMBL/GenBank/DDBJ whole genome shotgun (WGS) entry which is preliminary data.</text>
</comment>
<feature type="chain" id="PRO_5042595479" description="AB hydrolase-1 domain-containing protein" evidence="1">
    <location>
        <begin position="19"/>
        <end position="401"/>
    </location>
</feature>
<proteinExistence type="predicted"/>
<feature type="domain" description="AB hydrolase-1" evidence="2">
    <location>
        <begin position="127"/>
        <end position="381"/>
    </location>
</feature>
<dbReference type="InterPro" id="IPR000073">
    <property type="entry name" value="AB_hydrolase_1"/>
</dbReference>
<dbReference type="Pfam" id="PF12697">
    <property type="entry name" value="Abhydrolase_6"/>
    <property type="match status" value="1"/>
</dbReference>
<evidence type="ECO:0000259" key="2">
    <source>
        <dbReference type="Pfam" id="PF12697"/>
    </source>
</evidence>
<dbReference type="EMBL" id="JAWDJX010000055">
    <property type="protein sequence ID" value="KAK3047888.1"/>
    <property type="molecule type" value="Genomic_DNA"/>
</dbReference>